<gene>
    <name evidence="2" type="ORF">S12H4_43587</name>
</gene>
<name>X1V8H6_9ZZZZ</name>
<protein>
    <recommendedName>
        <fullName evidence="1">Alpha-L-arabinofuranosidase B catalytic domain-containing protein</fullName>
    </recommendedName>
</protein>
<comment type="caution">
    <text evidence="2">The sequence shown here is derived from an EMBL/GenBank/DDBJ whole genome shotgun (WGS) entry which is preliminary data.</text>
</comment>
<evidence type="ECO:0000313" key="2">
    <source>
        <dbReference type="EMBL" id="GAJ09086.1"/>
    </source>
</evidence>
<feature type="domain" description="Alpha-L-arabinofuranosidase B catalytic" evidence="1">
    <location>
        <begin position="121"/>
        <end position="223"/>
    </location>
</feature>
<feature type="non-terminal residue" evidence="2">
    <location>
        <position position="258"/>
    </location>
</feature>
<dbReference type="AlphaFoldDB" id="X1V8H6"/>
<reference evidence="2" key="1">
    <citation type="journal article" date="2014" name="Front. Microbiol.">
        <title>High frequency of phylogenetically diverse reductive dehalogenase-homologous genes in deep subseafloor sedimentary metagenomes.</title>
        <authorList>
            <person name="Kawai M."/>
            <person name="Futagami T."/>
            <person name="Toyoda A."/>
            <person name="Takaki Y."/>
            <person name="Nishi S."/>
            <person name="Hori S."/>
            <person name="Arai W."/>
            <person name="Tsubouchi T."/>
            <person name="Morono Y."/>
            <person name="Uchiyama I."/>
            <person name="Ito T."/>
            <person name="Fujiyama A."/>
            <person name="Inagaki F."/>
            <person name="Takami H."/>
        </authorList>
    </citation>
    <scope>NUCLEOTIDE SEQUENCE</scope>
    <source>
        <strain evidence="2">Expedition CK06-06</strain>
    </source>
</reference>
<dbReference type="EMBL" id="BARW01026769">
    <property type="protein sequence ID" value="GAJ09086.1"/>
    <property type="molecule type" value="Genomic_DNA"/>
</dbReference>
<dbReference type="InterPro" id="IPR015289">
    <property type="entry name" value="A-L-arabinofuranosidase_B_cat"/>
</dbReference>
<dbReference type="GO" id="GO:0031221">
    <property type="term" value="P:arabinan metabolic process"/>
    <property type="evidence" value="ECO:0007669"/>
    <property type="project" value="InterPro"/>
</dbReference>
<dbReference type="Pfam" id="PF09206">
    <property type="entry name" value="ArabFuran-catal"/>
    <property type="match status" value="1"/>
</dbReference>
<dbReference type="Gene3D" id="2.60.120.200">
    <property type="match status" value="1"/>
</dbReference>
<dbReference type="GO" id="GO:0046556">
    <property type="term" value="F:alpha-L-arabinofuranosidase activity"/>
    <property type="evidence" value="ECO:0007669"/>
    <property type="project" value="InterPro"/>
</dbReference>
<proteinExistence type="predicted"/>
<accession>X1V8H6</accession>
<feature type="non-terminal residue" evidence="2">
    <location>
        <position position="1"/>
    </location>
</feature>
<sequence length="258" mass="27034">LGHTSFYDYHAGNNGNLLLDPIVTTNTDVVGGTNYRNGVLTDFGATAQTVGAHLLTLIHLASTGRANQITKDRSIVGRSWDGPLQEIIIYSTDQSTNRTNIEDNIGGYYDIPLPGLLDENPGAAAAYSLRRLSSTYTGSAIQVQRADNVGGTTDIGFDSYGDLDTAALTTAAAGNDMVVATWYDQSGNGNDASQATSTARPKIYDSVTGVVDDNGKSAVEFNGSHYLNSGTTSATGTATNFAVAHVDGGSGNRTIFYT</sequence>
<evidence type="ECO:0000259" key="1">
    <source>
        <dbReference type="Pfam" id="PF09206"/>
    </source>
</evidence>
<organism evidence="2">
    <name type="scientific">marine sediment metagenome</name>
    <dbReference type="NCBI Taxonomy" id="412755"/>
    <lineage>
        <taxon>unclassified sequences</taxon>
        <taxon>metagenomes</taxon>
        <taxon>ecological metagenomes</taxon>
    </lineage>
</organism>